<feature type="transmembrane region" description="Helical" evidence="7">
    <location>
        <begin position="348"/>
        <end position="369"/>
    </location>
</feature>
<sequence length="436" mass="42967">MGSHAPERDSGLDARTTPWQWVAVAVLSLSTFVVVTSEMLPVGVLTPMAEGLGVSKGTAGYSLTITGLVTAVAAPTIPRLLGGLDRRLVLAAAMVVLAVGNVLTAVANGFGLLLVSRIVLGLGMGAVWGLASAVATRLVAPRNIALAVSFAVSGVAAASVVGVPLGTLIGNAFGWRAAFASLAGAALLLTVGLLLSLPRLPRPPAPAETGGSTASEPLLRVPAVTVGLVLIAFLVTAHFAAYTYVRPVLEEKTGLSPSAIALVLLVYGVFGLVGNFAAGARAASHARATVLALTLGIAVALPLLALLGTVTWFTGLTVALWGLAYGGLSVAGQIWMTQAAPHRVEHITGLYVGVFTAAIALGAALGGIVVEAASVTALLWSAGVLAVVALAVGLLGPGPAGRAGPPAGTEAAGAAGESDEKAAPTEPATAGGGAGG</sequence>
<keyword evidence="2" id="KW-1003">Cell membrane</keyword>
<proteinExistence type="predicted"/>
<evidence type="ECO:0000256" key="7">
    <source>
        <dbReference type="SAM" id="Phobius"/>
    </source>
</evidence>
<dbReference type="PANTHER" id="PTHR43124:SF3">
    <property type="entry name" value="CHLORAMPHENICOL EFFLUX PUMP RV0191"/>
    <property type="match status" value="1"/>
</dbReference>
<evidence type="ECO:0000313" key="9">
    <source>
        <dbReference type="EMBL" id="MDT0268542.1"/>
    </source>
</evidence>
<evidence type="ECO:0000259" key="8">
    <source>
        <dbReference type="PROSITE" id="PS50850"/>
    </source>
</evidence>
<dbReference type="Pfam" id="PF07690">
    <property type="entry name" value="MFS_1"/>
    <property type="match status" value="1"/>
</dbReference>
<dbReference type="RefSeq" id="WP_311668626.1">
    <property type="nucleotide sequence ID" value="NZ_JAVREO010000011.1"/>
</dbReference>
<dbReference type="InterPro" id="IPR050189">
    <property type="entry name" value="MFS_Efflux_Transporters"/>
</dbReference>
<dbReference type="PROSITE" id="PS50850">
    <property type="entry name" value="MFS"/>
    <property type="match status" value="1"/>
</dbReference>
<feature type="transmembrane region" description="Helical" evidence="7">
    <location>
        <begin position="177"/>
        <end position="197"/>
    </location>
</feature>
<feature type="transmembrane region" description="Helical" evidence="7">
    <location>
        <begin position="21"/>
        <end position="40"/>
    </location>
</feature>
<keyword evidence="5 7" id="KW-0472">Membrane</keyword>
<feature type="domain" description="Major facilitator superfamily (MFS) profile" evidence="8">
    <location>
        <begin position="23"/>
        <end position="400"/>
    </location>
</feature>
<keyword evidence="3 7" id="KW-0812">Transmembrane</keyword>
<organism evidence="9 10">
    <name type="scientific">Streptomyces chisholmiae</name>
    <dbReference type="NCBI Taxonomy" id="3075540"/>
    <lineage>
        <taxon>Bacteria</taxon>
        <taxon>Bacillati</taxon>
        <taxon>Actinomycetota</taxon>
        <taxon>Actinomycetes</taxon>
        <taxon>Kitasatosporales</taxon>
        <taxon>Streptomycetaceae</taxon>
        <taxon>Streptomyces</taxon>
    </lineage>
</organism>
<feature type="transmembrane region" description="Helical" evidence="7">
    <location>
        <begin position="318"/>
        <end position="336"/>
    </location>
</feature>
<feature type="transmembrane region" description="Helical" evidence="7">
    <location>
        <begin position="218"/>
        <end position="239"/>
    </location>
</feature>
<keyword evidence="10" id="KW-1185">Reference proteome</keyword>
<gene>
    <name evidence="9" type="ORF">RM844_19840</name>
</gene>
<evidence type="ECO:0000256" key="2">
    <source>
        <dbReference type="ARBA" id="ARBA00022475"/>
    </source>
</evidence>
<dbReference type="PANTHER" id="PTHR43124">
    <property type="entry name" value="PURINE EFFLUX PUMP PBUE"/>
    <property type="match status" value="1"/>
</dbReference>
<evidence type="ECO:0000256" key="5">
    <source>
        <dbReference type="ARBA" id="ARBA00023136"/>
    </source>
</evidence>
<feature type="region of interest" description="Disordered" evidence="6">
    <location>
        <begin position="402"/>
        <end position="436"/>
    </location>
</feature>
<dbReference type="EMBL" id="JAVREO010000011">
    <property type="protein sequence ID" value="MDT0268542.1"/>
    <property type="molecule type" value="Genomic_DNA"/>
</dbReference>
<evidence type="ECO:0000256" key="3">
    <source>
        <dbReference type="ARBA" id="ARBA00022692"/>
    </source>
</evidence>
<dbReference type="Proteomes" id="UP001183410">
    <property type="component" value="Unassembled WGS sequence"/>
</dbReference>
<feature type="transmembrane region" description="Helical" evidence="7">
    <location>
        <begin position="259"/>
        <end position="278"/>
    </location>
</feature>
<accession>A0ABU2JU76</accession>
<feature type="transmembrane region" description="Helical" evidence="7">
    <location>
        <begin position="143"/>
        <end position="165"/>
    </location>
</feature>
<dbReference type="SUPFAM" id="SSF103473">
    <property type="entry name" value="MFS general substrate transporter"/>
    <property type="match status" value="1"/>
</dbReference>
<feature type="transmembrane region" description="Helical" evidence="7">
    <location>
        <begin position="112"/>
        <end position="131"/>
    </location>
</feature>
<dbReference type="InterPro" id="IPR011701">
    <property type="entry name" value="MFS"/>
</dbReference>
<dbReference type="InterPro" id="IPR020846">
    <property type="entry name" value="MFS_dom"/>
</dbReference>
<reference evidence="10" key="1">
    <citation type="submission" date="2023-07" db="EMBL/GenBank/DDBJ databases">
        <title>30 novel species of actinomycetes from the DSMZ collection.</title>
        <authorList>
            <person name="Nouioui I."/>
        </authorList>
    </citation>
    <scope>NUCLEOTIDE SEQUENCE [LARGE SCALE GENOMIC DNA]</scope>
    <source>
        <strain evidence="10">DSM 44915</strain>
    </source>
</reference>
<feature type="transmembrane region" description="Helical" evidence="7">
    <location>
        <begin position="60"/>
        <end position="81"/>
    </location>
</feature>
<protein>
    <submittedName>
        <fullName evidence="9">MFS transporter</fullName>
    </submittedName>
</protein>
<evidence type="ECO:0000313" key="10">
    <source>
        <dbReference type="Proteomes" id="UP001183410"/>
    </source>
</evidence>
<evidence type="ECO:0000256" key="6">
    <source>
        <dbReference type="SAM" id="MobiDB-lite"/>
    </source>
</evidence>
<feature type="transmembrane region" description="Helical" evidence="7">
    <location>
        <begin position="375"/>
        <end position="395"/>
    </location>
</feature>
<feature type="transmembrane region" description="Helical" evidence="7">
    <location>
        <begin position="290"/>
        <end position="312"/>
    </location>
</feature>
<feature type="compositionally biased region" description="Low complexity" evidence="6">
    <location>
        <begin position="402"/>
        <end position="416"/>
    </location>
</feature>
<evidence type="ECO:0000256" key="4">
    <source>
        <dbReference type="ARBA" id="ARBA00022989"/>
    </source>
</evidence>
<name>A0ABU2JU76_9ACTN</name>
<comment type="caution">
    <text evidence="9">The sequence shown here is derived from an EMBL/GenBank/DDBJ whole genome shotgun (WGS) entry which is preliminary data.</text>
</comment>
<comment type="subcellular location">
    <subcellularLocation>
        <location evidence="1">Cell membrane</location>
        <topology evidence="1">Multi-pass membrane protein</topology>
    </subcellularLocation>
</comment>
<evidence type="ECO:0000256" key="1">
    <source>
        <dbReference type="ARBA" id="ARBA00004651"/>
    </source>
</evidence>
<dbReference type="CDD" id="cd17324">
    <property type="entry name" value="MFS_NepI_like"/>
    <property type="match status" value="1"/>
</dbReference>
<feature type="transmembrane region" description="Helical" evidence="7">
    <location>
        <begin position="88"/>
        <end position="106"/>
    </location>
</feature>
<dbReference type="InterPro" id="IPR036259">
    <property type="entry name" value="MFS_trans_sf"/>
</dbReference>
<dbReference type="Gene3D" id="1.20.1250.20">
    <property type="entry name" value="MFS general substrate transporter like domains"/>
    <property type="match status" value="1"/>
</dbReference>
<keyword evidence="4 7" id="KW-1133">Transmembrane helix</keyword>